<evidence type="ECO:0000256" key="1">
    <source>
        <dbReference type="SAM" id="Coils"/>
    </source>
</evidence>
<feature type="transmembrane region" description="Helical" evidence="2">
    <location>
        <begin position="66"/>
        <end position="87"/>
    </location>
</feature>
<keyword evidence="1" id="KW-0175">Coiled coil</keyword>
<feature type="transmembrane region" description="Helical" evidence="2">
    <location>
        <begin position="26"/>
        <end position="45"/>
    </location>
</feature>
<proteinExistence type="predicted"/>
<keyword evidence="2" id="KW-0472">Membrane</keyword>
<feature type="coiled-coil region" evidence="1">
    <location>
        <begin position="394"/>
        <end position="421"/>
    </location>
</feature>
<feature type="transmembrane region" description="Helical" evidence="2">
    <location>
        <begin position="787"/>
        <end position="807"/>
    </location>
</feature>
<dbReference type="EMBL" id="UIVT01000004">
    <property type="protein sequence ID" value="SVP95117.1"/>
    <property type="molecule type" value="Genomic_DNA"/>
</dbReference>
<feature type="transmembrane region" description="Helical" evidence="2">
    <location>
        <begin position="123"/>
        <end position="143"/>
    </location>
</feature>
<feature type="transmembrane region" description="Helical" evidence="2">
    <location>
        <begin position="149"/>
        <end position="174"/>
    </location>
</feature>
<keyword evidence="2" id="KW-1133">Transmembrane helix</keyword>
<name>A0A3B0NGW8_THEAN</name>
<organism evidence="4">
    <name type="scientific">Theileria annulata</name>
    <dbReference type="NCBI Taxonomy" id="5874"/>
    <lineage>
        <taxon>Eukaryota</taxon>
        <taxon>Sar</taxon>
        <taxon>Alveolata</taxon>
        <taxon>Apicomplexa</taxon>
        <taxon>Aconoidasida</taxon>
        <taxon>Piroplasmida</taxon>
        <taxon>Theileriidae</taxon>
        <taxon>Theileria</taxon>
    </lineage>
</organism>
<protein>
    <submittedName>
        <fullName evidence="4">Uncharacterized protein</fullName>
    </submittedName>
</protein>
<feature type="transmembrane region" description="Helical" evidence="2">
    <location>
        <begin position="93"/>
        <end position="116"/>
    </location>
</feature>
<evidence type="ECO:0000313" key="4">
    <source>
        <dbReference type="EMBL" id="SVP95651.1"/>
    </source>
</evidence>
<sequence>MTGEQSLYNLEQENQNKKHRFKIQSIVGFLTVVIFLTTNQLNVYSRYFSAIFRISQVNSQIFISKLYTFRTFLIILGCLSKFVIFKIPVDNSFLSLISLFLIVVCRLIFLLLLYFTQNLAINVYFLLLFEAFLFGFFYTTFISNVFGHILIIIIFLDLASSFVFFTQLFLSLFLENNPLLIIKLQSWLSLILSIVGFFLWYYFLNKFHKPYFNDIQQNADIINKHLRRLGIFSQSTNEFSTKINDEIEKLKGISTIKQKIASFLNEFKIFVRELWETKYSHVKESNNKSSLDKKKSDYLLNSIKKLVLLDELVSIIEKLISSGKSKILEFLSTREILYVKINSEFRSLRAVRYKNSYSEEIESVINSVNDHSTSLYDTSAVISDISAILEELNILEKIKKLNKIHDELKSLSEQITSFKDNMNSINDHKYQIKKAKSKLSKLLRILSSILETVMEEDVYEFYFLEQSFGDKRKLLVQIENEFKEMFDDYLSRIQLIETKGTSEILKSLDLVYDSEFKSVMTSIVKLNDLVKGIQEVREELITLFEKIQKFKFNLPVNSYPLFEQWNKDPESRNLLLESEYRYYQIKDFHSFYLSLNHENILDLVEKFEQTAEKLKETLTECSTVISDKITTIEQLINDYKPSKNVLEELKIDETDDKITLDEHKYKLSSLIKDIISAFETEIVEAEDVLKDLVEKSSNEVDIILMKLDLLVTTKNEENIKKLKVLKILEFPNVKIQIEKESGFFVLSPLFLYYSIIFGVSSFFFEFLFPRFIPYGLLEHDVSGRVNLILHPFKVSGSIIMFVIYYFNKDFVNWTSNFNSYWTLIVPQFLVFLWSMLAIHTRVRMFTFIRNSIYSVNIMGLILVILNSFTEAVSLVGLGYELFLMGESSKLLEIHFILSLLMRYFYSRLSIGYNNARINMGLIPPRFIPNIIIANPVWYWIRETIWRSYRNVFTDLSTNLADILNNP</sequence>
<dbReference type="AlphaFoldDB" id="A0A3B0NGW8"/>
<dbReference type="EMBL" id="UIVS01000004">
    <property type="protein sequence ID" value="SVP95651.1"/>
    <property type="molecule type" value="Genomic_DNA"/>
</dbReference>
<feature type="transmembrane region" description="Helical" evidence="2">
    <location>
        <begin position="819"/>
        <end position="838"/>
    </location>
</feature>
<feature type="transmembrane region" description="Helical" evidence="2">
    <location>
        <begin position="917"/>
        <end position="940"/>
    </location>
</feature>
<evidence type="ECO:0000256" key="2">
    <source>
        <dbReference type="SAM" id="Phobius"/>
    </source>
</evidence>
<gene>
    <name evidence="3" type="ORF">TAT_000381700</name>
    <name evidence="4" type="ORF">TAV_000381600</name>
</gene>
<keyword evidence="2" id="KW-0812">Transmembrane</keyword>
<feature type="transmembrane region" description="Helical" evidence="2">
    <location>
        <begin position="850"/>
        <end position="868"/>
    </location>
</feature>
<reference evidence="4" key="1">
    <citation type="submission" date="2018-07" db="EMBL/GenBank/DDBJ databases">
        <authorList>
            <person name="Quirk P.G."/>
            <person name="Krulwich T.A."/>
        </authorList>
    </citation>
    <scope>NUCLEOTIDE SEQUENCE</scope>
    <source>
        <strain evidence="4">Anand</strain>
    </source>
</reference>
<accession>A0A3B0NGW8</accession>
<feature type="transmembrane region" description="Helical" evidence="2">
    <location>
        <begin position="743"/>
        <end position="767"/>
    </location>
</feature>
<dbReference type="VEuPathDB" id="PiroplasmaDB:TA10530"/>
<evidence type="ECO:0000313" key="3">
    <source>
        <dbReference type="EMBL" id="SVP95117.1"/>
    </source>
</evidence>
<feature type="transmembrane region" description="Helical" evidence="2">
    <location>
        <begin position="186"/>
        <end position="204"/>
    </location>
</feature>